<evidence type="ECO:0000313" key="2">
    <source>
        <dbReference type="Proteomes" id="UP000050761"/>
    </source>
</evidence>
<sequence>MRAPSLFVFTFVERPHHHAFSSFATARVVEYGFAGHSQELFGVQLLTLVLNKARSPVASRMNQRCPDVSSGGSFADRVASAKSRQISARMAHSSRAPNSQSNALSYPIWHHVATPLLAVQKELSNCS</sequence>
<organism evidence="2 3">
    <name type="scientific">Heligmosomoides polygyrus</name>
    <name type="common">Parasitic roundworm</name>
    <dbReference type="NCBI Taxonomy" id="6339"/>
    <lineage>
        <taxon>Eukaryota</taxon>
        <taxon>Metazoa</taxon>
        <taxon>Ecdysozoa</taxon>
        <taxon>Nematoda</taxon>
        <taxon>Chromadorea</taxon>
        <taxon>Rhabditida</taxon>
        <taxon>Rhabditina</taxon>
        <taxon>Rhabditomorpha</taxon>
        <taxon>Strongyloidea</taxon>
        <taxon>Heligmosomidae</taxon>
        <taxon>Heligmosomoides</taxon>
    </lineage>
</organism>
<gene>
    <name evidence="1" type="ORF">HPBE_LOCUS26031</name>
</gene>
<reference evidence="1 2" key="1">
    <citation type="submission" date="2018-11" db="EMBL/GenBank/DDBJ databases">
        <authorList>
            <consortium name="Pathogen Informatics"/>
        </authorList>
    </citation>
    <scope>NUCLEOTIDE SEQUENCE [LARGE SCALE GENOMIC DNA]</scope>
</reference>
<reference evidence="3" key="2">
    <citation type="submission" date="2019-09" db="UniProtKB">
        <authorList>
            <consortium name="WormBaseParasite"/>
        </authorList>
    </citation>
    <scope>IDENTIFICATION</scope>
</reference>
<protein>
    <submittedName>
        <fullName evidence="3">Secreted protein</fullName>
    </submittedName>
</protein>
<dbReference type="AlphaFoldDB" id="A0A183GTL2"/>
<accession>A0A3P8IBC8</accession>
<dbReference type="WBParaSite" id="HPBE_0002603201-mRNA-1">
    <property type="protein sequence ID" value="HPBE_0002603201-mRNA-1"/>
    <property type="gene ID" value="HPBE_0002603201"/>
</dbReference>
<proteinExistence type="predicted"/>
<dbReference type="Proteomes" id="UP000050761">
    <property type="component" value="Unassembled WGS sequence"/>
</dbReference>
<name>A0A183GTL2_HELPZ</name>
<evidence type="ECO:0000313" key="1">
    <source>
        <dbReference type="EMBL" id="VDP55273.1"/>
    </source>
</evidence>
<accession>A0A183GTL2</accession>
<dbReference type="EMBL" id="UZAH01039049">
    <property type="protein sequence ID" value="VDP55273.1"/>
    <property type="molecule type" value="Genomic_DNA"/>
</dbReference>
<keyword evidence="2" id="KW-1185">Reference proteome</keyword>
<evidence type="ECO:0000313" key="3">
    <source>
        <dbReference type="WBParaSite" id="HPBE_0002603201-mRNA-1"/>
    </source>
</evidence>